<comment type="caution">
    <text evidence="2">The sequence shown here is derived from an EMBL/GenBank/DDBJ whole genome shotgun (WGS) entry which is preliminary data.</text>
</comment>
<dbReference type="PROSITE" id="PS50851">
    <property type="entry name" value="CHEW"/>
    <property type="match status" value="1"/>
</dbReference>
<dbReference type="GO" id="GO:0007165">
    <property type="term" value="P:signal transduction"/>
    <property type="evidence" value="ECO:0007669"/>
    <property type="project" value="InterPro"/>
</dbReference>
<evidence type="ECO:0000259" key="1">
    <source>
        <dbReference type="PROSITE" id="PS50851"/>
    </source>
</evidence>
<dbReference type="Proteomes" id="UP000003781">
    <property type="component" value="Unassembled WGS sequence"/>
</dbReference>
<gene>
    <name evidence="2" type="ORF">CY0110_28379</name>
</gene>
<dbReference type="Gene3D" id="2.30.30.40">
    <property type="entry name" value="SH3 Domains"/>
    <property type="match status" value="1"/>
</dbReference>
<reference evidence="2 3" key="1">
    <citation type="submission" date="2007-03" db="EMBL/GenBank/DDBJ databases">
        <authorList>
            <person name="Stal L."/>
            <person name="Ferriera S."/>
            <person name="Johnson J."/>
            <person name="Kravitz S."/>
            <person name="Beeson K."/>
            <person name="Sutton G."/>
            <person name="Rogers Y.-H."/>
            <person name="Friedman R."/>
            <person name="Frazier M."/>
            <person name="Venter J.C."/>
        </authorList>
    </citation>
    <scope>NUCLEOTIDE SEQUENCE [LARGE SCALE GENOMIC DNA]</scope>
    <source>
        <strain evidence="2 3">CCY0110</strain>
    </source>
</reference>
<evidence type="ECO:0000313" key="3">
    <source>
        <dbReference type="Proteomes" id="UP000003781"/>
    </source>
</evidence>
<organism evidence="2 3">
    <name type="scientific">Crocosphaera chwakensis CCY0110</name>
    <dbReference type="NCBI Taxonomy" id="391612"/>
    <lineage>
        <taxon>Bacteria</taxon>
        <taxon>Bacillati</taxon>
        <taxon>Cyanobacteriota</taxon>
        <taxon>Cyanophyceae</taxon>
        <taxon>Oscillatoriophycideae</taxon>
        <taxon>Chroococcales</taxon>
        <taxon>Aphanothecaceae</taxon>
        <taxon>Crocosphaera</taxon>
        <taxon>Crocosphaera chwakensis</taxon>
    </lineage>
</organism>
<dbReference type="EMBL" id="AAXW01000007">
    <property type="protein sequence ID" value="EAZ92353.1"/>
    <property type="molecule type" value="Genomic_DNA"/>
</dbReference>
<proteinExistence type="predicted"/>
<dbReference type="SMART" id="SM00260">
    <property type="entry name" value="CheW"/>
    <property type="match status" value="1"/>
</dbReference>
<dbReference type="AlphaFoldDB" id="A3IMI4"/>
<dbReference type="OrthoDB" id="572144at2"/>
<evidence type="ECO:0000313" key="2">
    <source>
        <dbReference type="EMBL" id="EAZ92353.1"/>
    </source>
</evidence>
<sequence>MTTKTTSYYTANVDPSLEEVETRRRQLLIFKIGTLHLALSVESVKKITHYIPMQGSGITDVGLIHVDEMEITAIDLHKRLFNISQPPMSGRQFLILAKNSIDELFGILVPQTPSLVELPLSQIRTLPNSYRSGDTLEIASHVTRVQENEQLLTVFILDVDRLVPPMGMENFVF</sequence>
<name>A3IMI4_9CHRO</name>
<dbReference type="GO" id="GO:0006935">
    <property type="term" value="P:chemotaxis"/>
    <property type="evidence" value="ECO:0007669"/>
    <property type="project" value="InterPro"/>
</dbReference>
<dbReference type="InterPro" id="IPR002545">
    <property type="entry name" value="CheW-lke_dom"/>
</dbReference>
<accession>A3IMI4</accession>
<keyword evidence="3" id="KW-1185">Reference proteome</keyword>
<dbReference type="Gene3D" id="2.40.50.180">
    <property type="entry name" value="CheA-289, Domain 4"/>
    <property type="match status" value="1"/>
</dbReference>
<dbReference type="eggNOG" id="COG0835">
    <property type="taxonomic scope" value="Bacteria"/>
</dbReference>
<dbReference type="SUPFAM" id="SSF50341">
    <property type="entry name" value="CheW-like"/>
    <property type="match status" value="1"/>
</dbReference>
<feature type="domain" description="CheW-like" evidence="1">
    <location>
        <begin position="24"/>
        <end position="168"/>
    </location>
</feature>
<protein>
    <recommendedName>
        <fullName evidence="1">CheW-like domain-containing protein</fullName>
    </recommendedName>
</protein>
<dbReference type="RefSeq" id="WP_008274579.1">
    <property type="nucleotide sequence ID" value="NZ_AAXW01000007.1"/>
</dbReference>
<dbReference type="InterPro" id="IPR036061">
    <property type="entry name" value="CheW-like_dom_sf"/>
</dbReference>
<dbReference type="Pfam" id="PF01584">
    <property type="entry name" value="CheW"/>
    <property type="match status" value="1"/>
</dbReference>